<proteinExistence type="predicted"/>
<gene>
    <name evidence="2" type="ORF">EYF80_036157</name>
</gene>
<dbReference type="AlphaFoldDB" id="A0A4Z2GK32"/>
<feature type="compositionally biased region" description="Pro residues" evidence="1">
    <location>
        <begin position="8"/>
        <end position="18"/>
    </location>
</feature>
<feature type="region of interest" description="Disordered" evidence="1">
    <location>
        <begin position="1"/>
        <end position="21"/>
    </location>
</feature>
<organism evidence="2 3">
    <name type="scientific">Liparis tanakae</name>
    <name type="common">Tanaka's snailfish</name>
    <dbReference type="NCBI Taxonomy" id="230148"/>
    <lineage>
        <taxon>Eukaryota</taxon>
        <taxon>Metazoa</taxon>
        <taxon>Chordata</taxon>
        <taxon>Craniata</taxon>
        <taxon>Vertebrata</taxon>
        <taxon>Euteleostomi</taxon>
        <taxon>Actinopterygii</taxon>
        <taxon>Neopterygii</taxon>
        <taxon>Teleostei</taxon>
        <taxon>Neoteleostei</taxon>
        <taxon>Acanthomorphata</taxon>
        <taxon>Eupercaria</taxon>
        <taxon>Perciformes</taxon>
        <taxon>Cottioidei</taxon>
        <taxon>Cottales</taxon>
        <taxon>Liparidae</taxon>
        <taxon>Liparis</taxon>
    </lineage>
</organism>
<evidence type="ECO:0000256" key="1">
    <source>
        <dbReference type="SAM" id="MobiDB-lite"/>
    </source>
</evidence>
<dbReference type="EMBL" id="SRLO01000510">
    <property type="protein sequence ID" value="TNN53649.1"/>
    <property type="molecule type" value="Genomic_DNA"/>
</dbReference>
<reference evidence="2 3" key="1">
    <citation type="submission" date="2019-03" db="EMBL/GenBank/DDBJ databases">
        <title>First draft genome of Liparis tanakae, snailfish: a comprehensive survey of snailfish specific genes.</title>
        <authorList>
            <person name="Kim W."/>
            <person name="Song I."/>
            <person name="Jeong J.-H."/>
            <person name="Kim D."/>
            <person name="Kim S."/>
            <person name="Ryu S."/>
            <person name="Song J.Y."/>
            <person name="Lee S.K."/>
        </authorList>
    </citation>
    <scope>NUCLEOTIDE SEQUENCE [LARGE SCALE GENOMIC DNA]</scope>
    <source>
        <tissue evidence="2">Muscle</tissue>
    </source>
</reference>
<sequence>MDTQLGPGPDPGPGPGPGPVKERKILMIQHFQIPLVKFSPAELTSERDLTCLRCNVSSVRDAADPQGPVPLSGLIPKGAEHERFVCTAFSVSY</sequence>
<name>A0A4Z2GK32_9TELE</name>
<keyword evidence="3" id="KW-1185">Reference proteome</keyword>
<comment type="caution">
    <text evidence="2">The sequence shown here is derived from an EMBL/GenBank/DDBJ whole genome shotgun (WGS) entry which is preliminary data.</text>
</comment>
<dbReference type="Proteomes" id="UP000314294">
    <property type="component" value="Unassembled WGS sequence"/>
</dbReference>
<accession>A0A4Z2GK32</accession>
<evidence type="ECO:0000313" key="2">
    <source>
        <dbReference type="EMBL" id="TNN53649.1"/>
    </source>
</evidence>
<protein>
    <submittedName>
        <fullName evidence="2">Uncharacterized protein</fullName>
    </submittedName>
</protein>
<evidence type="ECO:0000313" key="3">
    <source>
        <dbReference type="Proteomes" id="UP000314294"/>
    </source>
</evidence>